<evidence type="ECO:0000313" key="2">
    <source>
        <dbReference type="EMBL" id="TBU28068.1"/>
    </source>
</evidence>
<organism evidence="2">
    <name type="scientific">Dichomitus squalens</name>
    <dbReference type="NCBI Taxonomy" id="114155"/>
    <lineage>
        <taxon>Eukaryota</taxon>
        <taxon>Fungi</taxon>
        <taxon>Dikarya</taxon>
        <taxon>Basidiomycota</taxon>
        <taxon>Agaricomycotina</taxon>
        <taxon>Agaricomycetes</taxon>
        <taxon>Polyporales</taxon>
        <taxon>Polyporaceae</taxon>
        <taxon>Dichomitus</taxon>
    </lineage>
</organism>
<feature type="region of interest" description="Disordered" evidence="1">
    <location>
        <begin position="153"/>
        <end position="174"/>
    </location>
</feature>
<name>A0A4Q9MMH2_9APHY</name>
<dbReference type="EMBL" id="ML143425">
    <property type="protein sequence ID" value="TBU28068.1"/>
    <property type="molecule type" value="Genomic_DNA"/>
</dbReference>
<reference evidence="2" key="1">
    <citation type="submission" date="2019-01" db="EMBL/GenBank/DDBJ databases">
        <title>Draft genome sequences of three monokaryotic isolates of the white-rot basidiomycete fungus Dichomitus squalens.</title>
        <authorList>
            <consortium name="DOE Joint Genome Institute"/>
            <person name="Lopez S.C."/>
            <person name="Andreopoulos B."/>
            <person name="Pangilinan J."/>
            <person name="Lipzen A."/>
            <person name="Riley R."/>
            <person name="Ahrendt S."/>
            <person name="Ng V."/>
            <person name="Barry K."/>
            <person name="Daum C."/>
            <person name="Grigoriev I.V."/>
            <person name="Hilden K.S."/>
            <person name="Makela M.R."/>
            <person name="de Vries R.P."/>
        </authorList>
    </citation>
    <scope>NUCLEOTIDE SEQUENCE [LARGE SCALE GENOMIC DNA]</scope>
    <source>
        <strain evidence="2">OM18370.1</strain>
    </source>
</reference>
<gene>
    <name evidence="2" type="ORF">BD311DRAFT_865698</name>
</gene>
<feature type="region of interest" description="Disordered" evidence="1">
    <location>
        <begin position="208"/>
        <end position="243"/>
    </location>
</feature>
<protein>
    <submittedName>
        <fullName evidence="2">Uncharacterized protein</fullName>
    </submittedName>
</protein>
<accession>A0A4Q9MMH2</accession>
<feature type="compositionally biased region" description="Low complexity" evidence="1">
    <location>
        <begin position="208"/>
        <end position="221"/>
    </location>
</feature>
<dbReference type="Proteomes" id="UP000292957">
    <property type="component" value="Unassembled WGS sequence"/>
</dbReference>
<dbReference type="AlphaFoldDB" id="A0A4Q9MMH2"/>
<dbReference type="OrthoDB" id="2564904at2759"/>
<sequence>MYDVGLHIANSIDDFCFFSPQQPGVQSTIGPPSVKRGPTACSLDTEPKPFSLTPSPAHTLSSPPDCVKVTGVGDLTKVNVLQSDSGGELDPHAAGGNDDTGIPIGRLVASSVFGGVVQQIHEWTNFMDYESLCIRASHLRRVGYQGNMPGDYTDGFDSRKDDIGEPTGVSGTSTLHQGKFAASATHPAPATSQCTKVATIGSGSMSASTSTSCASASSQATDPSSPGPRPHSDALSHYSAPTAGHVSGNGAESLFGHGLDVAVVSAARRLF</sequence>
<evidence type="ECO:0000256" key="1">
    <source>
        <dbReference type="SAM" id="MobiDB-lite"/>
    </source>
</evidence>
<proteinExistence type="predicted"/>